<dbReference type="Pfam" id="PF03808">
    <property type="entry name" value="Glyco_tran_WecG"/>
    <property type="match status" value="1"/>
</dbReference>
<comment type="caution">
    <text evidence="3">The sequence shown here is derived from an EMBL/GenBank/DDBJ whole genome shotgun (WGS) entry which is preliminary data.</text>
</comment>
<dbReference type="Proteomes" id="UP000602395">
    <property type="component" value="Unassembled WGS sequence"/>
</dbReference>
<keyword evidence="1" id="KW-0328">Glycosyltransferase</keyword>
<sequence length="259" mass="28304">MKSPAAPRRLFFWGVPVDVLSRRDALARIAQLAKGDRSTFVAFANAHVLNLAADDPGYRLVLQGQSLVLNDGVGVSMAARMFGVRFPDNLNGTDLSPEILKGAAERGDRVAFIGGRPGVAEAAARNLQARIPGLMIEFTSHGFVSPEGVADVLKELAERRVKMVFVAMGCPLQEKWSLEHLSGTSVAVSVAVGAFLDFAANNVPRAPRLARKAHLEWVFRLLNEPRRLFGRYVIGNPRFLIRAARYRFTHSPAEASGHH</sequence>
<dbReference type="PANTHER" id="PTHR34136">
    <property type="match status" value="1"/>
</dbReference>
<proteinExistence type="predicted"/>
<reference evidence="3 4" key="1">
    <citation type="submission" date="2020-09" db="EMBL/GenBank/DDBJ databases">
        <title>Novel species in genus Gordonia.</title>
        <authorList>
            <person name="Zhang G."/>
        </authorList>
    </citation>
    <scope>NUCLEOTIDE SEQUENCE [LARGE SCALE GENOMIC DNA]</scope>
    <source>
        <strain evidence="3 4">ON-33</strain>
    </source>
</reference>
<dbReference type="CDD" id="cd06533">
    <property type="entry name" value="Glyco_transf_WecG_TagA"/>
    <property type="match status" value="1"/>
</dbReference>
<accession>A0ABR7W8D6</accession>
<name>A0ABR7W8D6_9ACTN</name>
<evidence type="ECO:0000256" key="1">
    <source>
        <dbReference type="ARBA" id="ARBA00022676"/>
    </source>
</evidence>
<keyword evidence="4" id="KW-1185">Reference proteome</keyword>
<keyword evidence="2" id="KW-0808">Transferase</keyword>
<organism evidence="3 4">
    <name type="scientific">Gordonia hankookensis</name>
    <dbReference type="NCBI Taxonomy" id="589403"/>
    <lineage>
        <taxon>Bacteria</taxon>
        <taxon>Bacillati</taxon>
        <taxon>Actinomycetota</taxon>
        <taxon>Actinomycetes</taxon>
        <taxon>Mycobacteriales</taxon>
        <taxon>Gordoniaceae</taxon>
        <taxon>Gordonia</taxon>
    </lineage>
</organism>
<dbReference type="InterPro" id="IPR004629">
    <property type="entry name" value="WecG_TagA_CpsF"/>
</dbReference>
<dbReference type="NCBIfam" id="TIGR00696">
    <property type="entry name" value="wecG_tagA_cpsF"/>
    <property type="match status" value="1"/>
</dbReference>
<gene>
    <name evidence="3" type="ORF">IDF66_05540</name>
</gene>
<evidence type="ECO:0000256" key="2">
    <source>
        <dbReference type="ARBA" id="ARBA00022679"/>
    </source>
</evidence>
<dbReference type="EMBL" id="JACWMS010000001">
    <property type="protein sequence ID" value="MBD1319038.1"/>
    <property type="molecule type" value="Genomic_DNA"/>
</dbReference>
<dbReference type="PANTHER" id="PTHR34136:SF1">
    <property type="entry name" value="UDP-N-ACETYL-D-MANNOSAMINURONIC ACID TRANSFERASE"/>
    <property type="match status" value="1"/>
</dbReference>
<evidence type="ECO:0000313" key="4">
    <source>
        <dbReference type="Proteomes" id="UP000602395"/>
    </source>
</evidence>
<protein>
    <submittedName>
        <fullName evidence="3">WecB/TagA/CpsF family glycosyltransferase</fullName>
    </submittedName>
</protein>
<evidence type="ECO:0000313" key="3">
    <source>
        <dbReference type="EMBL" id="MBD1319038.1"/>
    </source>
</evidence>